<name>A0AAW9K766_CLOPF</name>
<feature type="non-terminal residue" evidence="1">
    <location>
        <position position="1"/>
    </location>
</feature>
<evidence type="ECO:0000313" key="1">
    <source>
        <dbReference type="EMBL" id="MDZ7542700.1"/>
    </source>
</evidence>
<sequence length="26" mass="3085">PDGCVMFRLTAKKLDNENFYKGKFFD</sequence>
<organism evidence="1 2">
    <name type="scientific">Clostridium perfringens</name>
    <dbReference type="NCBI Taxonomy" id="1502"/>
    <lineage>
        <taxon>Bacteria</taxon>
        <taxon>Bacillati</taxon>
        <taxon>Bacillota</taxon>
        <taxon>Clostridia</taxon>
        <taxon>Eubacteriales</taxon>
        <taxon>Clostridiaceae</taxon>
        <taxon>Clostridium</taxon>
    </lineage>
</organism>
<dbReference type="AlphaFoldDB" id="A0AAW9K766"/>
<proteinExistence type="predicted"/>
<protein>
    <submittedName>
        <fullName evidence="1">TIGR04076 family protein</fullName>
    </submittedName>
</protein>
<accession>A0AAW9K766</accession>
<comment type="caution">
    <text evidence="1">The sequence shown here is derived from an EMBL/GenBank/DDBJ whole genome shotgun (WGS) entry which is preliminary data.</text>
</comment>
<reference evidence="1" key="1">
    <citation type="submission" date="2019-11" db="EMBL/GenBank/DDBJ databases">
        <title>Characterization of Clostridium perfringens isolates from swine manure treated agricultural soils.</title>
        <authorList>
            <person name="Wushke S.T."/>
        </authorList>
    </citation>
    <scope>NUCLEOTIDE SEQUENCE</scope>
    <source>
        <strain evidence="1">X62</strain>
    </source>
</reference>
<dbReference type="EMBL" id="WNUR01000392">
    <property type="protein sequence ID" value="MDZ7542700.1"/>
    <property type="molecule type" value="Genomic_DNA"/>
</dbReference>
<evidence type="ECO:0000313" key="2">
    <source>
        <dbReference type="Proteomes" id="UP001288944"/>
    </source>
</evidence>
<dbReference type="Proteomes" id="UP001288944">
    <property type="component" value="Unassembled WGS sequence"/>
</dbReference>
<gene>
    <name evidence="1" type="ORF">GNF83_16190</name>
</gene>